<protein>
    <submittedName>
        <fullName evidence="2">Uncharacterized protein</fullName>
    </submittedName>
</protein>
<evidence type="ECO:0000313" key="2">
    <source>
        <dbReference type="EMBL" id="AQZ54035.1"/>
    </source>
</evidence>
<geneLocation type="plasmid" evidence="3">
    <name>pmm593</name>
</geneLocation>
<evidence type="ECO:0000256" key="1">
    <source>
        <dbReference type="SAM" id="MobiDB-lite"/>
    </source>
</evidence>
<dbReference type="AlphaFoldDB" id="A0A1U9Z8L4"/>
<dbReference type="KEGG" id="mmed:Mame_04743"/>
<dbReference type="EMBL" id="CP020331">
    <property type="protein sequence ID" value="AQZ54035.1"/>
    <property type="molecule type" value="Genomic_DNA"/>
</dbReference>
<name>A0A1U9Z8L4_9HYPH</name>
<accession>A0A1U9Z8L4</accession>
<reference evidence="2 3" key="1">
    <citation type="submission" date="2017-03" db="EMBL/GenBank/DDBJ databases">
        <title>Foreign affairs: Plasmid Transfer between Roseobacters and Rhizobia.</title>
        <authorList>
            <person name="Bartling P."/>
            <person name="Bunk B."/>
            <person name="Overmann J."/>
            <person name="Brinkmann H."/>
            <person name="Petersen J."/>
        </authorList>
    </citation>
    <scope>NUCLEOTIDE SEQUENCE [LARGE SCALE GENOMIC DNA]</scope>
    <source>
        <strain evidence="2 3">MACL11</strain>
        <plasmid evidence="3">Plasmid pmm593</plasmid>
    </source>
</reference>
<dbReference type="Proteomes" id="UP000191135">
    <property type="component" value="Plasmid pMM593"/>
</dbReference>
<proteinExistence type="predicted"/>
<evidence type="ECO:0000313" key="3">
    <source>
        <dbReference type="Proteomes" id="UP000191135"/>
    </source>
</evidence>
<feature type="compositionally biased region" description="Basic and acidic residues" evidence="1">
    <location>
        <begin position="1"/>
        <end position="10"/>
    </location>
</feature>
<keyword evidence="3" id="KW-1185">Reference proteome</keyword>
<sequence length="29" mass="3352">MIEREFDHSNLKGANPDKATLGLRDHVMR</sequence>
<keyword evidence="2" id="KW-0614">Plasmid</keyword>
<organism evidence="2 3">
    <name type="scientific">Martelella mediterranea DSM 17316</name>
    <dbReference type="NCBI Taxonomy" id="1122214"/>
    <lineage>
        <taxon>Bacteria</taxon>
        <taxon>Pseudomonadati</taxon>
        <taxon>Pseudomonadota</taxon>
        <taxon>Alphaproteobacteria</taxon>
        <taxon>Hyphomicrobiales</taxon>
        <taxon>Aurantimonadaceae</taxon>
        <taxon>Martelella</taxon>
    </lineage>
</organism>
<gene>
    <name evidence="2" type="ORF">Mame_04743</name>
</gene>
<feature type="region of interest" description="Disordered" evidence="1">
    <location>
        <begin position="1"/>
        <end position="29"/>
    </location>
</feature>